<dbReference type="PANTHER" id="PTHR11383">
    <property type="entry name" value="NUCLEOSIDE DIPHOSPHATE-LINKED MOIETY X MOTIF 13"/>
    <property type="match status" value="1"/>
</dbReference>
<accession>A0A8C1W631</accession>
<evidence type="ECO:0000313" key="2">
    <source>
        <dbReference type="Proteomes" id="UP000694700"/>
    </source>
</evidence>
<sequence length="79" mass="8649">ICLSLTCKMAPVVIMLVSDGSRCLLAHQAMFPLGMYSALSSFCDMRESHFLTSTEAGSLRTVRQADSTKECTWSGSNHM</sequence>
<dbReference type="Ensembl" id="ENSCCRT00015063569.1">
    <property type="protein sequence ID" value="ENSCCRP00015061554.1"/>
    <property type="gene ID" value="ENSCCRG00015025161.1"/>
</dbReference>
<dbReference type="PANTHER" id="PTHR11383:SF3">
    <property type="entry name" value="NAD(P)H PYROPHOSPHATASE NUDT13, MITOCHONDRIAL"/>
    <property type="match status" value="1"/>
</dbReference>
<reference evidence="1" key="1">
    <citation type="submission" date="2025-08" db="UniProtKB">
        <authorList>
            <consortium name="Ensembl"/>
        </authorList>
    </citation>
    <scope>IDENTIFICATION</scope>
</reference>
<evidence type="ECO:0000313" key="1">
    <source>
        <dbReference type="Ensembl" id="ENSCCRP00015061554.1"/>
    </source>
</evidence>
<dbReference type="AlphaFoldDB" id="A0A8C1W631"/>
<organism evidence="1 2">
    <name type="scientific">Cyprinus carpio</name>
    <name type="common">Common carp</name>
    <dbReference type="NCBI Taxonomy" id="7962"/>
    <lineage>
        <taxon>Eukaryota</taxon>
        <taxon>Metazoa</taxon>
        <taxon>Chordata</taxon>
        <taxon>Craniata</taxon>
        <taxon>Vertebrata</taxon>
        <taxon>Euteleostomi</taxon>
        <taxon>Actinopterygii</taxon>
        <taxon>Neopterygii</taxon>
        <taxon>Teleostei</taxon>
        <taxon>Ostariophysi</taxon>
        <taxon>Cypriniformes</taxon>
        <taxon>Cyprinidae</taxon>
        <taxon>Cyprininae</taxon>
        <taxon>Cyprinus</taxon>
    </lineage>
</organism>
<name>A0A8C1W631_CYPCA</name>
<protein>
    <submittedName>
        <fullName evidence="1">Uncharacterized protein</fullName>
    </submittedName>
</protein>
<proteinExistence type="predicted"/>
<dbReference type="Proteomes" id="UP000694700">
    <property type="component" value="Unplaced"/>
</dbReference>